<sequence>MNKLLYSSWLLIALLLFAGGFHVQFAEANYCSEIFGECGTDCEWRCYNSRYVGRNPHGNSIAENGIGTFKCNRDVAKSALEMWRETVLELLSYFKRSLLLILTADKINVADSTPSKNELKSNSIHMARSSCSETWD</sequence>
<evidence type="ECO:0000313" key="3">
    <source>
        <dbReference type="Proteomes" id="UP000233551"/>
    </source>
</evidence>
<feature type="chain" id="PRO_5014176441" evidence="1">
    <location>
        <begin position="29"/>
        <end position="136"/>
    </location>
</feature>
<dbReference type="EMBL" id="PGOL01001586">
    <property type="protein sequence ID" value="PKI56690.1"/>
    <property type="molecule type" value="Genomic_DNA"/>
</dbReference>
<comment type="caution">
    <text evidence="2">The sequence shown here is derived from an EMBL/GenBank/DDBJ whole genome shotgun (WGS) entry which is preliminary data.</text>
</comment>
<proteinExistence type="predicted"/>
<dbReference type="AlphaFoldDB" id="A0A2I0JL91"/>
<feature type="signal peptide" evidence="1">
    <location>
        <begin position="1"/>
        <end position="28"/>
    </location>
</feature>
<dbReference type="Proteomes" id="UP000233551">
    <property type="component" value="Unassembled WGS sequence"/>
</dbReference>
<organism evidence="2 3">
    <name type="scientific">Punica granatum</name>
    <name type="common">Pomegranate</name>
    <dbReference type="NCBI Taxonomy" id="22663"/>
    <lineage>
        <taxon>Eukaryota</taxon>
        <taxon>Viridiplantae</taxon>
        <taxon>Streptophyta</taxon>
        <taxon>Embryophyta</taxon>
        <taxon>Tracheophyta</taxon>
        <taxon>Spermatophyta</taxon>
        <taxon>Magnoliopsida</taxon>
        <taxon>eudicotyledons</taxon>
        <taxon>Gunneridae</taxon>
        <taxon>Pentapetalae</taxon>
        <taxon>rosids</taxon>
        <taxon>malvids</taxon>
        <taxon>Myrtales</taxon>
        <taxon>Lythraceae</taxon>
        <taxon>Punica</taxon>
    </lineage>
</organism>
<keyword evidence="3" id="KW-1185">Reference proteome</keyword>
<gene>
    <name evidence="2" type="ORF">CRG98_022940</name>
</gene>
<name>A0A2I0JL91_PUNGR</name>
<evidence type="ECO:0000313" key="2">
    <source>
        <dbReference type="EMBL" id="PKI56690.1"/>
    </source>
</evidence>
<evidence type="ECO:0000256" key="1">
    <source>
        <dbReference type="SAM" id="SignalP"/>
    </source>
</evidence>
<keyword evidence="1" id="KW-0732">Signal</keyword>
<reference evidence="2 3" key="1">
    <citation type="submission" date="2017-11" db="EMBL/GenBank/DDBJ databases">
        <title>De-novo sequencing of pomegranate (Punica granatum L.) genome.</title>
        <authorList>
            <person name="Akparov Z."/>
            <person name="Amiraslanov A."/>
            <person name="Hajiyeva S."/>
            <person name="Abbasov M."/>
            <person name="Kaur K."/>
            <person name="Hamwieh A."/>
            <person name="Solovyev V."/>
            <person name="Salamov A."/>
            <person name="Braich B."/>
            <person name="Kosarev P."/>
            <person name="Mahmoud A."/>
            <person name="Hajiyev E."/>
            <person name="Babayeva S."/>
            <person name="Izzatullayeva V."/>
            <person name="Mammadov A."/>
            <person name="Mammadov A."/>
            <person name="Sharifova S."/>
            <person name="Ojaghi J."/>
            <person name="Eynullazada K."/>
            <person name="Bayramov B."/>
            <person name="Abdulazimova A."/>
            <person name="Shahmuradov I."/>
        </authorList>
    </citation>
    <scope>NUCLEOTIDE SEQUENCE [LARGE SCALE GENOMIC DNA]</scope>
    <source>
        <strain evidence="3">cv. AG2017</strain>
        <tissue evidence="2">Leaf</tissue>
    </source>
</reference>
<accession>A0A2I0JL91</accession>
<protein>
    <submittedName>
        <fullName evidence="2">Uncharacterized protein</fullName>
    </submittedName>
</protein>